<dbReference type="SUPFAM" id="SSF55174">
    <property type="entry name" value="Alpha-L RNA-binding motif"/>
    <property type="match status" value="1"/>
</dbReference>
<dbReference type="Gene3D" id="3.30.70.580">
    <property type="entry name" value="Pseudouridine synthase I, catalytic domain, N-terminal subdomain"/>
    <property type="match status" value="1"/>
</dbReference>
<dbReference type="PROSITE" id="PS01149">
    <property type="entry name" value="PSI_RSU"/>
    <property type="match status" value="1"/>
</dbReference>
<evidence type="ECO:0000256" key="7">
    <source>
        <dbReference type="RuleBase" id="RU003887"/>
    </source>
</evidence>
<accession>A0ABT0N2X0</accession>
<dbReference type="Gene3D" id="3.30.70.1560">
    <property type="entry name" value="Alpha-L RNA-binding motif"/>
    <property type="match status" value="1"/>
</dbReference>
<gene>
    <name evidence="10" type="ORF">L2725_03040</name>
</gene>
<comment type="similarity">
    <text evidence="1 7">Belongs to the pseudouridine synthase RsuA family.</text>
</comment>
<organism evidence="10 11">
    <name type="scientific">Shewanella corallii</name>
    <dbReference type="NCBI Taxonomy" id="560080"/>
    <lineage>
        <taxon>Bacteria</taxon>
        <taxon>Pseudomonadati</taxon>
        <taxon>Pseudomonadota</taxon>
        <taxon>Gammaproteobacteria</taxon>
        <taxon>Alteromonadales</taxon>
        <taxon>Shewanellaceae</taxon>
        <taxon>Shewanella</taxon>
    </lineage>
</organism>
<dbReference type="InterPro" id="IPR042092">
    <property type="entry name" value="PsdUridine_s_RsuA/RluB/E/F_cat"/>
</dbReference>
<dbReference type="InterPro" id="IPR020103">
    <property type="entry name" value="PsdUridine_synth_cat_dom_sf"/>
</dbReference>
<evidence type="ECO:0000256" key="4">
    <source>
        <dbReference type="ARBA" id="ARBA00036749"/>
    </source>
</evidence>
<dbReference type="PANTHER" id="PTHR47683:SF4">
    <property type="entry name" value="PSEUDOURIDINE SYNTHASE"/>
    <property type="match status" value="1"/>
</dbReference>
<dbReference type="InterPro" id="IPR000748">
    <property type="entry name" value="PsdUridine_synth_RsuA/RluB/E/F"/>
</dbReference>
<comment type="caution">
    <text evidence="10">The sequence shown here is derived from an EMBL/GenBank/DDBJ whole genome shotgun (WGS) entry which is preliminary data.</text>
</comment>
<dbReference type="CDD" id="cd00165">
    <property type="entry name" value="S4"/>
    <property type="match status" value="1"/>
</dbReference>
<evidence type="ECO:0000256" key="6">
    <source>
        <dbReference type="PROSITE-ProRule" id="PRU00182"/>
    </source>
</evidence>
<keyword evidence="11" id="KW-1185">Reference proteome</keyword>
<dbReference type="InterPro" id="IPR050343">
    <property type="entry name" value="RsuA_PseudoU_synthase"/>
</dbReference>
<dbReference type="Pfam" id="PF01479">
    <property type="entry name" value="S4"/>
    <property type="match status" value="1"/>
</dbReference>
<evidence type="ECO:0000313" key="10">
    <source>
        <dbReference type="EMBL" id="MCL2912767.1"/>
    </source>
</evidence>
<dbReference type="InterPro" id="IPR002942">
    <property type="entry name" value="S4_RNA-bd"/>
</dbReference>
<dbReference type="InterPro" id="IPR018496">
    <property type="entry name" value="PsdUridine_synth_RsuA/RluB_CS"/>
</dbReference>
<dbReference type="InterPro" id="IPR020094">
    <property type="entry name" value="TruA/RsuA/RluB/E/F_N"/>
</dbReference>
<protein>
    <recommendedName>
        <fullName evidence="7">Pseudouridine synthase</fullName>
        <ecNumber evidence="7">5.4.99.-</ecNumber>
    </recommendedName>
</protein>
<evidence type="ECO:0000259" key="8">
    <source>
        <dbReference type="Pfam" id="PF00849"/>
    </source>
</evidence>
<keyword evidence="3 7" id="KW-0413">Isomerase</keyword>
<dbReference type="SUPFAM" id="SSF55120">
    <property type="entry name" value="Pseudouridine synthase"/>
    <property type="match status" value="1"/>
</dbReference>
<sequence length="240" mass="26885">MESKRARLDRYLAKALQIPRKQVRLLLMSGKVEVDGQLAKDMDLLIDEFNTISCDGRVLQACSPRYFMVHKPVGVVSATKDDEHKTVLELLPEAERSGLHIVGRLDLNTSGLLLLTNDSRWSEALMQPGAHVSKEYLVTLGNPLTEEYAPAFAAGMYFSFEDITTAPARLEMLDSHIARVVLTEGKYHQIKRMFGRFRNPVVALHRSRVGGLSLDENLAPGQWRALTEDEVQLALRDIGS</sequence>
<evidence type="ECO:0000256" key="1">
    <source>
        <dbReference type="ARBA" id="ARBA00008348"/>
    </source>
</evidence>
<dbReference type="Proteomes" id="UP001202831">
    <property type="component" value="Unassembled WGS sequence"/>
</dbReference>
<dbReference type="CDD" id="cd02553">
    <property type="entry name" value="PseudoU_synth_RsuA"/>
    <property type="match status" value="1"/>
</dbReference>
<evidence type="ECO:0000259" key="9">
    <source>
        <dbReference type="Pfam" id="PF01479"/>
    </source>
</evidence>
<evidence type="ECO:0000256" key="5">
    <source>
        <dbReference type="ARBA" id="ARBA00037590"/>
    </source>
</evidence>
<dbReference type="NCBIfam" id="TIGR00093">
    <property type="entry name" value="pseudouridine synthase"/>
    <property type="match status" value="1"/>
</dbReference>
<dbReference type="PROSITE" id="PS50889">
    <property type="entry name" value="S4"/>
    <property type="match status" value="1"/>
</dbReference>
<keyword evidence="2 6" id="KW-0694">RNA-binding</keyword>
<proteinExistence type="inferred from homology"/>
<dbReference type="EMBL" id="JAKIKT010000001">
    <property type="protein sequence ID" value="MCL2912767.1"/>
    <property type="molecule type" value="Genomic_DNA"/>
</dbReference>
<dbReference type="PANTHER" id="PTHR47683">
    <property type="entry name" value="PSEUDOURIDINE SYNTHASE FAMILY PROTEIN-RELATED"/>
    <property type="match status" value="1"/>
</dbReference>
<evidence type="ECO:0000313" key="11">
    <source>
        <dbReference type="Proteomes" id="UP001202831"/>
    </source>
</evidence>
<dbReference type="RefSeq" id="WP_249247586.1">
    <property type="nucleotide sequence ID" value="NZ_JAKIKT010000001.1"/>
</dbReference>
<evidence type="ECO:0000256" key="3">
    <source>
        <dbReference type="ARBA" id="ARBA00023235"/>
    </source>
</evidence>
<dbReference type="InterPro" id="IPR006145">
    <property type="entry name" value="PsdUridine_synth_RsuA/RluA"/>
</dbReference>
<evidence type="ECO:0000256" key="2">
    <source>
        <dbReference type="ARBA" id="ARBA00022884"/>
    </source>
</evidence>
<dbReference type="Pfam" id="PF00849">
    <property type="entry name" value="PseudoU_synth_2"/>
    <property type="match status" value="1"/>
</dbReference>
<dbReference type="EC" id="5.4.99.-" evidence="7"/>
<feature type="domain" description="RNA-binding S4" evidence="9">
    <location>
        <begin position="7"/>
        <end position="41"/>
    </location>
</feature>
<feature type="domain" description="Pseudouridine synthase RsuA/RluA-like" evidence="8">
    <location>
        <begin position="66"/>
        <end position="194"/>
    </location>
</feature>
<comment type="function">
    <text evidence="5">Responsible for synthesis of pseudouridine from uracil-516 in 16S ribosomal RNA.</text>
</comment>
<comment type="catalytic activity">
    <reaction evidence="4">
        <text>uridine(516) in 16S rRNA = pseudouridine(516) in 16S rRNA</text>
        <dbReference type="Rhea" id="RHEA:38867"/>
        <dbReference type="Rhea" id="RHEA-COMP:10089"/>
        <dbReference type="Rhea" id="RHEA-COMP:10090"/>
        <dbReference type="ChEBI" id="CHEBI:65314"/>
        <dbReference type="ChEBI" id="CHEBI:65315"/>
        <dbReference type="EC" id="5.4.99.19"/>
    </reaction>
</comment>
<dbReference type="InterPro" id="IPR036986">
    <property type="entry name" value="S4_RNA-bd_sf"/>
</dbReference>
<name>A0ABT0N2X0_9GAMM</name>
<dbReference type="Gene3D" id="3.10.290.10">
    <property type="entry name" value="RNA-binding S4 domain"/>
    <property type="match status" value="1"/>
</dbReference>
<reference evidence="10 11" key="1">
    <citation type="submission" date="2022-01" db="EMBL/GenBank/DDBJ databases">
        <title>Whole genome-based taxonomy of the Shewanellaceae.</title>
        <authorList>
            <person name="Martin-Rodriguez A.J."/>
        </authorList>
    </citation>
    <scope>NUCLEOTIDE SEQUENCE [LARGE SCALE GENOMIC DNA]</scope>
    <source>
        <strain evidence="10 11">DSM 21332</strain>
    </source>
</reference>